<comment type="subcellular location">
    <subcellularLocation>
        <location evidence="1">Cell membrane</location>
        <topology evidence="1">Single-pass membrane protein</topology>
    </subcellularLocation>
</comment>
<sequence length="1464" mass="162247">MTFTFTALLCLGLTLGLWIPVLTGSLPKPILRVQPDSVVSMGTTVTFICEETIGAKESDLYRNGNLQRRVPKNNQKPTNKTEFLFLNVGHQNAGQYHCSYKSQGKSSDYSEPLELVVTGAYSKPSLSVQSNPVVTSGGYVTLKCEPSHYDHTLILTVEGSQKPSWRQETQCNHYTGKCHALFPVGPLTSNQRWIFRCYSYETNTPQVWSAPSEPVELLVSGKLQKPTIKAEPGSVMHSGRAMTIWCQGDLDAEIYFLYKEGSHNTQSTQTLQQPGNKAKFFIPSVTQSHAGQYGCYCYSSAGWSEPSDTLELVVTGMYNYYPLMLSGLPSPVVPEGGNVTLHCTSLRNYDKFILTKEDQKFTNSLDTEYIPSTGQHQALFVLGPMTPNYSGTFRCYGYYKNTPQLWSVPSELLKILISGPLRKPSLLSHQGRILNPGMSLTLQCYSDINYDKFALYKEGGADIIQSSSQWTKAGLSKANFTLGYVNHSTGGQYRCYGAHNLSSELSASSDPLDILITGQIYDTPSLSVMPNSTVHSGENVTLMCWSKYSVDTFILSKEGSGQPPLRRKSKFQDQQYQSEFSMRAVTSKLSGTYRCYGSPDSSLYLLSFASAPVELIVSESIEASSWPAKRFITTARLTLGLWIPVLTGSLPKPILRVQPDSVVSMGTTVTFICEETIGAKQSYLYRNGNLQRRVPKNNQKPTNKTEFLFLNVGHQNAGQYHCSYKSQGKSSDYSEPLELVVTGAYSKPSLSAQTNPVVTSGGYVTLKCEPSHYGHTLILTVEGPQKLSWRQDPQCNYYTENCHVLFYVGPLTSNQRWIFRCYSYETNTPQVWSAPSEPVEILVSGKLQKPTIKAEPGSVIHSGKAMIIWCQGDLDAEIYFLHKEGSHNTQSTQTLQQPGNKAKLFIRPVTQGHAGDYRCYYYSSAGWSEPSDTLELVVTGIYNYHPLMLSGPPSPVVPEGGNVTLHCTSHRYYDKFILIKEDQKFSSSLDTKYISSTGQHQALFVMGPMTPNYSGTFRCYGYYKHTPQLWSEPSNLLKILITGLSKKPSLLSQQGYFLAPGISLTLQCYSDINYGTFALYKVGEADIIQSSSQWTKDGLSMANFTLSHSTGGQYRCYGAHNLSSEWSASSDPLDILITGQLHHVLFLSVMPNSTVHSGENVTLMCWSTYSVDTFILSKEGSGQPPLRLKSKIQDQQYQSEFSMSGVTSKLSGTYRCYGSHDSSLYLLSFASAPVELIVSGPIRTSDLPPTMSIPPDGLQRYLKALIGVSVAFLLFLFILIFILLRRRHQEKFRKDDEDAQKGKELQLSTGAAEPVTRDRGHQKRSNPAAATQEESLYASVEDMETKDGVELDTWKPPEGDPQGETYAQVEPSRLRRAGAISPVVSREQLNTKYEQAEEGQEVDSQATESEEPQDVTYAQLCSRTLRQGTAAPPLSQAGEAPEEPSVYAALATARPGAVPKNKKQ</sequence>
<dbReference type="Ensembl" id="ENSRNOT00000080799.3">
    <property type="protein sequence ID" value="ENSRNOP00000070789.3"/>
    <property type="gene ID" value="ENSRNOG00000058422.3"/>
</dbReference>
<evidence type="ECO:0000256" key="7">
    <source>
        <dbReference type="ARBA" id="ARBA00023136"/>
    </source>
</evidence>
<dbReference type="GO" id="GO:0005886">
    <property type="term" value="C:plasma membrane"/>
    <property type="evidence" value="ECO:0000318"/>
    <property type="project" value="GO_Central"/>
</dbReference>
<evidence type="ECO:0000256" key="10">
    <source>
        <dbReference type="ARBA" id="ARBA00023319"/>
    </source>
</evidence>
<keyword evidence="8" id="KW-1015">Disulfide bond</keyword>
<evidence type="ECO:0000256" key="5">
    <source>
        <dbReference type="ARBA" id="ARBA00022737"/>
    </source>
</evidence>
<accession>A0A0G2JYU1</accession>
<dbReference type="SMART" id="SM00408">
    <property type="entry name" value="IGc2"/>
    <property type="match status" value="9"/>
</dbReference>
<feature type="region of interest" description="Disordered" evidence="11">
    <location>
        <begin position="1387"/>
        <end position="1464"/>
    </location>
</feature>
<keyword evidence="4 13" id="KW-0732">Signal</keyword>
<feature type="domain" description="Ig-like" evidence="14">
    <location>
        <begin position="748"/>
        <end position="935"/>
    </location>
</feature>
<protein>
    <submittedName>
        <fullName evidence="15">Paired Ig-like receptor B</fullName>
    </submittedName>
</protein>
<dbReference type="CDD" id="cd16843">
    <property type="entry name" value="IgC2_D1_D2_LILR_KIR_like"/>
    <property type="match status" value="2"/>
</dbReference>
<dbReference type="InterPro" id="IPR003598">
    <property type="entry name" value="Ig_sub2"/>
</dbReference>
<dbReference type="InterPro" id="IPR036179">
    <property type="entry name" value="Ig-like_dom_sf"/>
</dbReference>
<dbReference type="CTD" id="10859"/>
<evidence type="ECO:0000256" key="4">
    <source>
        <dbReference type="ARBA" id="ARBA00022729"/>
    </source>
</evidence>
<reference evidence="15" key="1">
    <citation type="submission" date="2024-01" db="EMBL/GenBank/DDBJ databases">
        <title>GRCr8: a new rat reference genome assembly contstructed from accurate long reads and long range scaffolding.</title>
        <authorList>
            <person name="Doris P.A."/>
            <person name="Kalbfleisch T."/>
            <person name="Li K."/>
            <person name="Howe K."/>
            <person name="Wood J."/>
        </authorList>
    </citation>
    <scope>NUCLEOTIDE SEQUENCE [LARGE SCALE GENOMIC DNA]</scope>
    <source>
        <strain evidence="15">Brown Norway</strain>
    </source>
</reference>
<dbReference type="SMART" id="SM00409">
    <property type="entry name" value="IG"/>
    <property type="match status" value="10"/>
</dbReference>
<feature type="compositionally biased region" description="Basic and acidic residues" evidence="11">
    <location>
        <begin position="1292"/>
        <end position="1304"/>
    </location>
</feature>
<dbReference type="AlphaFoldDB" id="A0A0G2JYU1"/>
<keyword evidence="9" id="KW-0325">Glycoprotein</keyword>
<dbReference type="OMA" id="QCRSRER"/>
<keyword evidence="3 12" id="KW-0812">Transmembrane</keyword>
<keyword evidence="10" id="KW-0393">Immunoglobulin domain</keyword>
<dbReference type="RGD" id="6487069">
    <property type="gene designation" value="Lilrb1"/>
</dbReference>
<feature type="transmembrane region" description="Helical" evidence="12">
    <location>
        <begin position="1261"/>
        <end position="1284"/>
    </location>
</feature>
<evidence type="ECO:0000313" key="16">
    <source>
        <dbReference type="Proteomes" id="UP000002494"/>
    </source>
</evidence>
<dbReference type="Pfam" id="PF00047">
    <property type="entry name" value="ig"/>
    <property type="match status" value="4"/>
</dbReference>
<keyword evidence="5" id="KW-0677">Repeat</keyword>
<dbReference type="GeneTree" id="ENSGT01100000263478"/>
<dbReference type="Proteomes" id="UP000002494">
    <property type="component" value="Chromosome 1"/>
</dbReference>
<evidence type="ECO:0000256" key="11">
    <source>
        <dbReference type="SAM" id="MobiDB-lite"/>
    </source>
</evidence>
<dbReference type="Pfam" id="PF13895">
    <property type="entry name" value="Ig_2"/>
    <property type="match status" value="4"/>
</dbReference>
<dbReference type="Gene3D" id="2.60.40.10">
    <property type="entry name" value="Immunoglobulins"/>
    <property type="match status" value="12"/>
</dbReference>
<evidence type="ECO:0000256" key="8">
    <source>
        <dbReference type="ARBA" id="ARBA00023157"/>
    </source>
</evidence>
<dbReference type="PANTHER" id="PTHR11738:SF179">
    <property type="entry name" value="LEUKOCYTE IMMUNOGLOBULIN-LIKE RECEPTOR SUBFAMILY A MEMBER 5"/>
    <property type="match status" value="1"/>
</dbReference>
<feature type="chain" id="PRO_5046884349" evidence="13">
    <location>
        <begin position="25"/>
        <end position="1464"/>
    </location>
</feature>
<keyword evidence="16" id="KW-1185">Reference proteome</keyword>
<dbReference type="InterPro" id="IPR013151">
    <property type="entry name" value="Immunoglobulin_dom"/>
</dbReference>
<evidence type="ECO:0000256" key="2">
    <source>
        <dbReference type="ARBA" id="ARBA00022475"/>
    </source>
</evidence>
<reference evidence="15" key="2">
    <citation type="submission" date="2025-08" db="UniProtKB">
        <authorList>
            <consortium name="Ensembl"/>
        </authorList>
    </citation>
    <scope>IDENTIFICATION</scope>
    <source>
        <strain evidence="15">Brown Norway</strain>
    </source>
</reference>
<evidence type="ECO:0000313" key="17">
    <source>
        <dbReference type="RGD" id="6487069"/>
    </source>
</evidence>
<evidence type="ECO:0000259" key="14">
    <source>
        <dbReference type="PROSITE" id="PS50835"/>
    </source>
</evidence>
<feature type="domain" description="Ig-like" evidence="14">
    <location>
        <begin position="424"/>
        <end position="506"/>
    </location>
</feature>
<dbReference type="VEuPathDB" id="HostDB:ENSRNOG00000066254"/>
<dbReference type="AGR" id="RGD:6487069"/>
<feature type="region of interest" description="Disordered" evidence="11">
    <location>
        <begin position="1292"/>
        <end position="1337"/>
    </location>
</feature>
<dbReference type="PROSITE" id="PS50835">
    <property type="entry name" value="IG_LIKE"/>
    <property type="match status" value="3"/>
</dbReference>
<evidence type="ECO:0000256" key="1">
    <source>
        <dbReference type="ARBA" id="ARBA00004162"/>
    </source>
</evidence>
<feature type="domain" description="Ig-like" evidence="14">
    <location>
        <begin position="524"/>
        <end position="595"/>
    </location>
</feature>
<feature type="region of interest" description="Disordered" evidence="11">
    <location>
        <begin position="1350"/>
        <end position="1372"/>
    </location>
</feature>
<dbReference type="Bgee" id="ENSRNOG00000053260">
    <property type="expression patterns" value="Expressed in spleen and 20 other cell types or tissues"/>
</dbReference>
<dbReference type="RGD" id="1589827">
    <property type="gene designation" value="Pirb"/>
</dbReference>
<dbReference type="InterPro" id="IPR050412">
    <property type="entry name" value="Ig-like_Receptors_ImmuneReg"/>
</dbReference>
<evidence type="ECO:0000256" key="13">
    <source>
        <dbReference type="SAM" id="SignalP"/>
    </source>
</evidence>
<dbReference type="GO" id="GO:0032396">
    <property type="term" value="F:inhibitory MHC class I receptor activity"/>
    <property type="evidence" value="ECO:0000318"/>
    <property type="project" value="GO_Central"/>
</dbReference>
<evidence type="ECO:0000256" key="12">
    <source>
        <dbReference type="SAM" id="Phobius"/>
    </source>
</evidence>
<proteinExistence type="predicted"/>
<organism evidence="15 16">
    <name type="scientific">Rattus norvegicus</name>
    <name type="common">Rat</name>
    <dbReference type="NCBI Taxonomy" id="10116"/>
    <lineage>
        <taxon>Eukaryota</taxon>
        <taxon>Metazoa</taxon>
        <taxon>Chordata</taxon>
        <taxon>Craniata</taxon>
        <taxon>Vertebrata</taxon>
        <taxon>Euteleostomi</taxon>
        <taxon>Mammalia</taxon>
        <taxon>Eutheria</taxon>
        <taxon>Euarchontoglires</taxon>
        <taxon>Glires</taxon>
        <taxon>Rodentia</taxon>
        <taxon>Myomorpha</taxon>
        <taxon>Muroidea</taxon>
        <taxon>Muridae</taxon>
        <taxon>Murinae</taxon>
        <taxon>Rattus</taxon>
    </lineage>
</organism>
<dbReference type="InterPro" id="IPR003599">
    <property type="entry name" value="Ig_sub"/>
</dbReference>
<evidence type="ECO:0000313" key="15">
    <source>
        <dbReference type="Ensembl" id="ENSRNOP00000070789.3"/>
    </source>
</evidence>
<dbReference type="SUPFAM" id="SSF48726">
    <property type="entry name" value="Immunoglobulin"/>
    <property type="match status" value="12"/>
</dbReference>
<dbReference type="InterPro" id="IPR013783">
    <property type="entry name" value="Ig-like_fold"/>
</dbReference>
<evidence type="ECO:0000256" key="9">
    <source>
        <dbReference type="ARBA" id="ARBA00023180"/>
    </source>
</evidence>
<dbReference type="GO" id="GO:0002764">
    <property type="term" value="P:immune response-regulating signaling pathway"/>
    <property type="evidence" value="ECO:0000318"/>
    <property type="project" value="GO_Central"/>
</dbReference>
<keyword evidence="7 12" id="KW-0472">Membrane</keyword>
<gene>
    <name evidence="17" type="primary">Lilrb1</name>
    <name evidence="15" type="synonym">Pirb</name>
</gene>
<keyword evidence="6 12" id="KW-1133">Transmembrane helix</keyword>
<dbReference type="OrthoDB" id="9427497at2759"/>
<evidence type="ECO:0000256" key="3">
    <source>
        <dbReference type="ARBA" id="ARBA00022692"/>
    </source>
</evidence>
<dbReference type="GO" id="GO:0019221">
    <property type="term" value="P:cytokine-mediated signaling pathway"/>
    <property type="evidence" value="ECO:0000318"/>
    <property type="project" value="GO_Central"/>
</dbReference>
<dbReference type="KEGG" id="rno:100912456"/>
<name>A0A0G2JYU1_RAT</name>
<feature type="signal peptide" evidence="13">
    <location>
        <begin position="1"/>
        <end position="24"/>
    </location>
</feature>
<dbReference type="InterPro" id="IPR007110">
    <property type="entry name" value="Ig-like_dom"/>
</dbReference>
<keyword evidence="2" id="KW-1003">Cell membrane</keyword>
<evidence type="ECO:0000256" key="6">
    <source>
        <dbReference type="ARBA" id="ARBA00022989"/>
    </source>
</evidence>
<dbReference type="PANTHER" id="PTHR11738">
    <property type="entry name" value="MHC CLASS I NK CELL RECEPTOR"/>
    <property type="match status" value="1"/>
</dbReference>
<dbReference type="ExpressionAtlas" id="A0A0G2JYU1">
    <property type="expression patterns" value="baseline and differential"/>
</dbReference>
<reference evidence="15" key="3">
    <citation type="submission" date="2025-09" db="UniProtKB">
        <authorList>
            <consortium name="Ensembl"/>
        </authorList>
    </citation>
    <scope>IDENTIFICATION</scope>
    <source>
        <strain evidence="15">Brown Norway</strain>
    </source>
</reference>